<dbReference type="Gene3D" id="2.40.50.90">
    <property type="match status" value="1"/>
</dbReference>
<dbReference type="RefSeq" id="WP_080921672.1">
    <property type="nucleotide sequence ID" value="NZ_MDET01000059.1"/>
</dbReference>
<feature type="domain" description="TNase-like" evidence="2">
    <location>
        <begin position="96"/>
        <end position="158"/>
    </location>
</feature>
<protein>
    <submittedName>
        <fullName evidence="3">Succinoglycan biosynthesis protein exoi</fullName>
    </submittedName>
</protein>
<reference evidence="3 4" key="1">
    <citation type="journal article" date="2016" name="Int. J. Syst. Evol. Microbiol.">
        <title>Pseudaminobacter manganicus sp. nov., isolated from sludge of a manganese mine.</title>
        <authorList>
            <person name="Li J."/>
            <person name="Huang J."/>
            <person name="Liao S."/>
            <person name="Wang G."/>
        </authorList>
    </citation>
    <scope>NUCLEOTIDE SEQUENCE [LARGE SCALE GENOMIC DNA]</scope>
    <source>
        <strain evidence="3 4">JH-7</strain>
    </source>
</reference>
<gene>
    <name evidence="3" type="ORF">BFN67_08630</name>
</gene>
<evidence type="ECO:0000256" key="1">
    <source>
        <dbReference type="SAM" id="SignalP"/>
    </source>
</evidence>
<dbReference type="Proteomes" id="UP000191905">
    <property type="component" value="Unassembled WGS sequence"/>
</dbReference>
<proteinExistence type="predicted"/>
<dbReference type="STRING" id="1873176.BFN67_08630"/>
<comment type="caution">
    <text evidence="3">The sequence shown here is derived from an EMBL/GenBank/DDBJ whole genome shotgun (WGS) entry which is preliminary data.</text>
</comment>
<dbReference type="EMBL" id="MDET01000059">
    <property type="protein sequence ID" value="OQM73361.1"/>
    <property type="molecule type" value="Genomic_DNA"/>
</dbReference>
<feature type="chain" id="PRO_5012144661" evidence="1">
    <location>
        <begin position="22"/>
        <end position="180"/>
    </location>
</feature>
<dbReference type="OrthoDB" id="8126240at2"/>
<name>A0A1V8RJH4_9HYPH</name>
<dbReference type="InterPro" id="IPR035437">
    <property type="entry name" value="SNase_OB-fold_sf"/>
</dbReference>
<dbReference type="AlphaFoldDB" id="A0A1V8RJH4"/>
<feature type="signal peptide" evidence="1">
    <location>
        <begin position="1"/>
        <end position="21"/>
    </location>
</feature>
<sequence>MKFPALLLLLALTFGSMPVMAAPPEGYFELKPGVTLESGDSWYEGDRHFRLFGVQACLRETLYTDTAGARRDCGEASLVVFAAYISDTAPLCAQVARSAGTVFVSCYATIGADRMDLANLMISSGFAFASLDARGLPYHAAYAVIEQAAREKKVGLWQFDDVQHPAILLGQSASSRKISP</sequence>
<accession>A0A1V8RJH4</accession>
<evidence type="ECO:0000259" key="2">
    <source>
        <dbReference type="Pfam" id="PF00565"/>
    </source>
</evidence>
<evidence type="ECO:0000313" key="3">
    <source>
        <dbReference type="EMBL" id="OQM73361.1"/>
    </source>
</evidence>
<organism evidence="3 4">
    <name type="scientific">Manganibacter manganicus</name>
    <dbReference type="NCBI Taxonomy" id="1873176"/>
    <lineage>
        <taxon>Bacteria</taxon>
        <taxon>Pseudomonadati</taxon>
        <taxon>Pseudomonadota</taxon>
        <taxon>Alphaproteobacteria</taxon>
        <taxon>Hyphomicrobiales</taxon>
        <taxon>Phyllobacteriaceae</taxon>
        <taxon>Manganibacter</taxon>
    </lineage>
</organism>
<keyword evidence="4" id="KW-1185">Reference proteome</keyword>
<keyword evidence="1" id="KW-0732">Signal</keyword>
<dbReference type="SUPFAM" id="SSF50199">
    <property type="entry name" value="Staphylococcal nuclease"/>
    <property type="match status" value="1"/>
</dbReference>
<dbReference type="InterPro" id="IPR016071">
    <property type="entry name" value="Staphylococal_nuclease_OB-fold"/>
</dbReference>
<dbReference type="Pfam" id="PF00565">
    <property type="entry name" value="SNase"/>
    <property type="match status" value="1"/>
</dbReference>
<evidence type="ECO:0000313" key="4">
    <source>
        <dbReference type="Proteomes" id="UP000191905"/>
    </source>
</evidence>